<keyword evidence="1" id="KW-0812">Transmembrane</keyword>
<dbReference type="RefSeq" id="WP_133518489.1">
    <property type="nucleotide sequence ID" value="NZ_SNVW01000001.1"/>
</dbReference>
<name>A0A4R6DP05_9MICO</name>
<dbReference type="OrthoDB" id="3177419at2"/>
<protein>
    <submittedName>
        <fullName evidence="2">Uncharacterized protein</fullName>
    </submittedName>
</protein>
<accession>A0A4R6DP05</accession>
<proteinExistence type="predicted"/>
<dbReference type="STRING" id="2035.RU06_04090"/>
<dbReference type="Proteomes" id="UP000295764">
    <property type="component" value="Unassembled WGS sequence"/>
</dbReference>
<sequence length="89" mass="9097">MDIDFTSIATVAGVGFVSAVGVVLVYTLGLRLLGTGQPTDAGGDHTQYAQESARSGHTPPIALAGAVVCFAVCIAAVLLGIWLTIPQFH</sequence>
<feature type="transmembrane region" description="Helical" evidence="1">
    <location>
        <begin position="61"/>
        <end position="85"/>
    </location>
</feature>
<evidence type="ECO:0000256" key="1">
    <source>
        <dbReference type="SAM" id="Phobius"/>
    </source>
</evidence>
<dbReference type="EMBL" id="SNVW01000001">
    <property type="protein sequence ID" value="TDN46647.1"/>
    <property type="molecule type" value="Genomic_DNA"/>
</dbReference>
<keyword evidence="1" id="KW-0472">Membrane</keyword>
<comment type="caution">
    <text evidence="2">The sequence shown here is derived from an EMBL/GenBank/DDBJ whole genome shotgun (WGS) entry which is preliminary data.</text>
</comment>
<evidence type="ECO:0000313" key="2">
    <source>
        <dbReference type="EMBL" id="TDN46647.1"/>
    </source>
</evidence>
<reference evidence="2 3" key="1">
    <citation type="submission" date="2019-03" db="EMBL/GenBank/DDBJ databases">
        <title>Genomic analyses of the natural microbiome of Caenorhabditis elegans.</title>
        <authorList>
            <person name="Samuel B."/>
        </authorList>
    </citation>
    <scope>NUCLEOTIDE SEQUENCE [LARGE SCALE GENOMIC DNA]</scope>
    <source>
        <strain evidence="2 3">JUb65</strain>
    </source>
</reference>
<gene>
    <name evidence="2" type="ORF">EDF64_101514</name>
</gene>
<keyword evidence="1" id="KW-1133">Transmembrane helix</keyword>
<feature type="transmembrane region" description="Helical" evidence="1">
    <location>
        <begin position="7"/>
        <end position="28"/>
    </location>
</feature>
<evidence type="ECO:0000313" key="3">
    <source>
        <dbReference type="Proteomes" id="UP000295764"/>
    </source>
</evidence>
<organism evidence="2 3">
    <name type="scientific">Curtobacterium flaccumfaciens</name>
    <dbReference type="NCBI Taxonomy" id="2035"/>
    <lineage>
        <taxon>Bacteria</taxon>
        <taxon>Bacillati</taxon>
        <taxon>Actinomycetota</taxon>
        <taxon>Actinomycetes</taxon>
        <taxon>Micrococcales</taxon>
        <taxon>Microbacteriaceae</taxon>
        <taxon>Curtobacterium</taxon>
    </lineage>
</organism>
<dbReference type="AlphaFoldDB" id="A0A4R6DP05"/>